<keyword evidence="4" id="KW-1185">Reference proteome</keyword>
<evidence type="ECO:0000313" key="4">
    <source>
        <dbReference type="Proteomes" id="UP001148838"/>
    </source>
</evidence>
<dbReference type="Pfam" id="PF03184">
    <property type="entry name" value="DDE_1"/>
    <property type="match status" value="1"/>
</dbReference>
<dbReference type="SUPFAM" id="SSF57903">
    <property type="entry name" value="FYVE/PHD zinc finger"/>
    <property type="match status" value="1"/>
</dbReference>
<reference evidence="3 4" key="1">
    <citation type="journal article" date="2022" name="Allergy">
        <title>Genome assembly and annotation of Periplaneta americana reveal a comprehensive cockroach allergen profile.</title>
        <authorList>
            <person name="Wang L."/>
            <person name="Xiong Q."/>
            <person name="Saelim N."/>
            <person name="Wang L."/>
            <person name="Nong W."/>
            <person name="Wan A.T."/>
            <person name="Shi M."/>
            <person name="Liu X."/>
            <person name="Cao Q."/>
            <person name="Hui J.H.L."/>
            <person name="Sookrung N."/>
            <person name="Leung T.F."/>
            <person name="Tungtrongchitr A."/>
            <person name="Tsui S.K.W."/>
        </authorList>
    </citation>
    <scope>NUCLEOTIDE SEQUENCE [LARGE SCALE GENOMIC DNA]</scope>
    <source>
        <strain evidence="3">PWHHKU_190912</strain>
    </source>
</reference>
<accession>A0ABQ8SKR0</accession>
<feature type="region of interest" description="Disordered" evidence="1">
    <location>
        <begin position="247"/>
        <end position="329"/>
    </location>
</feature>
<dbReference type="InterPro" id="IPR004875">
    <property type="entry name" value="DDE_SF_endonuclease_dom"/>
</dbReference>
<name>A0ABQ8SKR0_PERAM</name>
<organism evidence="3 4">
    <name type="scientific">Periplaneta americana</name>
    <name type="common">American cockroach</name>
    <name type="synonym">Blatta americana</name>
    <dbReference type="NCBI Taxonomy" id="6978"/>
    <lineage>
        <taxon>Eukaryota</taxon>
        <taxon>Metazoa</taxon>
        <taxon>Ecdysozoa</taxon>
        <taxon>Arthropoda</taxon>
        <taxon>Hexapoda</taxon>
        <taxon>Insecta</taxon>
        <taxon>Pterygota</taxon>
        <taxon>Neoptera</taxon>
        <taxon>Polyneoptera</taxon>
        <taxon>Dictyoptera</taxon>
        <taxon>Blattodea</taxon>
        <taxon>Blattoidea</taxon>
        <taxon>Blattidae</taxon>
        <taxon>Blattinae</taxon>
        <taxon>Periplaneta</taxon>
    </lineage>
</organism>
<feature type="compositionally biased region" description="Basic and acidic residues" evidence="1">
    <location>
        <begin position="250"/>
        <end position="261"/>
    </location>
</feature>
<evidence type="ECO:0000256" key="1">
    <source>
        <dbReference type="SAM" id="MobiDB-lite"/>
    </source>
</evidence>
<gene>
    <name evidence="3" type="ORF">ANN_23307</name>
</gene>
<proteinExistence type="predicted"/>
<sequence length="381" mass="42546">MTNMNSILKEFTTSTRLDFPLFKVKSLMSLQEKARQIAALTSAERGSTVTVIACMSASGHFVPPLIIFPRTNMVQALMRGSPSGSIGRAHLSGWVQSYIFTEWFAHFIEKVGPKEETPILHTLDGHYSHVRDVVVIDFARANHVIIISLLFLHTSSSLWTRPSWIPWKNTIVRNHASSPPDSLPATQQVLPGAAVHVSPFDIVPVPTIKKKVTNRGRKAADSCVIIAKSYKDALSVSLEKSATNKGKKRLMFEDNHGQWKKKDARPKKPVIGSKTKPESEASTSGKASTRRKRHPKRDQLSSESKDDNSLLDPPLDDSDSDLEIPQGEYPGYEDDSCMFCERLLSEDSKGELWVLCFQCQMWAHNECAGVENDVHICDFCK</sequence>
<evidence type="ECO:0000259" key="2">
    <source>
        <dbReference type="Pfam" id="PF03184"/>
    </source>
</evidence>
<protein>
    <recommendedName>
        <fullName evidence="2">DDE-1 domain-containing protein</fullName>
    </recommendedName>
</protein>
<dbReference type="CDD" id="cd15517">
    <property type="entry name" value="PHD_TCF19_like"/>
    <property type="match status" value="1"/>
</dbReference>
<feature type="compositionally biased region" description="Basic and acidic residues" evidence="1">
    <location>
        <begin position="297"/>
        <end position="308"/>
    </location>
</feature>
<dbReference type="Proteomes" id="UP001148838">
    <property type="component" value="Unassembled WGS sequence"/>
</dbReference>
<dbReference type="EMBL" id="JAJSOF020000025">
    <property type="protein sequence ID" value="KAJ4434739.1"/>
    <property type="molecule type" value="Genomic_DNA"/>
</dbReference>
<evidence type="ECO:0000313" key="3">
    <source>
        <dbReference type="EMBL" id="KAJ4434739.1"/>
    </source>
</evidence>
<comment type="caution">
    <text evidence="3">The sequence shown here is derived from an EMBL/GenBank/DDBJ whole genome shotgun (WGS) entry which is preliminary data.</text>
</comment>
<feature type="domain" description="DDE-1" evidence="2">
    <location>
        <begin position="49"/>
        <end position="134"/>
    </location>
</feature>
<dbReference type="InterPro" id="IPR011011">
    <property type="entry name" value="Znf_FYVE_PHD"/>
</dbReference>